<feature type="transmembrane region" description="Helical" evidence="1">
    <location>
        <begin position="21"/>
        <end position="40"/>
    </location>
</feature>
<feature type="transmembrane region" description="Helical" evidence="1">
    <location>
        <begin position="133"/>
        <end position="156"/>
    </location>
</feature>
<name>A0ABY6D1T6_9BACT</name>
<dbReference type="RefSeq" id="WP_263051862.1">
    <property type="nucleotide sequence ID" value="NZ_CP106735.1"/>
</dbReference>
<reference evidence="3" key="1">
    <citation type="submission" date="2022-10" db="EMBL/GenBank/DDBJ databases">
        <title>Comparative genomics and taxonomic characterization of three novel marine species of genus Reichenbachiella exhibiting antioxidant and polysaccharide degradation activities.</title>
        <authorList>
            <person name="Muhammad N."/>
            <person name="Lee Y.-J."/>
            <person name="Ko J."/>
            <person name="Kim S.-G."/>
        </authorList>
    </citation>
    <scope>NUCLEOTIDE SEQUENCE</scope>
    <source>
        <strain evidence="3">Wsw4-B4</strain>
    </source>
</reference>
<accession>A0ABY6D1T6</accession>
<keyword evidence="3" id="KW-0808">Transferase</keyword>
<evidence type="ECO:0000259" key="2">
    <source>
        <dbReference type="Pfam" id="PF06580"/>
    </source>
</evidence>
<gene>
    <name evidence="3" type="ORF">N7E81_03305</name>
</gene>
<proteinExistence type="predicted"/>
<evidence type="ECO:0000313" key="4">
    <source>
        <dbReference type="Proteomes" id="UP001062165"/>
    </source>
</evidence>
<dbReference type="Pfam" id="PF06580">
    <property type="entry name" value="His_kinase"/>
    <property type="match status" value="1"/>
</dbReference>
<feature type="transmembrane region" description="Helical" evidence="1">
    <location>
        <begin position="99"/>
        <end position="117"/>
    </location>
</feature>
<dbReference type="GO" id="GO:0016301">
    <property type="term" value="F:kinase activity"/>
    <property type="evidence" value="ECO:0007669"/>
    <property type="project" value="UniProtKB-KW"/>
</dbReference>
<protein>
    <submittedName>
        <fullName evidence="3">Histidine kinase</fullName>
    </submittedName>
</protein>
<dbReference type="Proteomes" id="UP001062165">
    <property type="component" value="Chromosome"/>
</dbReference>
<feature type="transmembrane region" description="Helical" evidence="1">
    <location>
        <begin position="60"/>
        <end position="78"/>
    </location>
</feature>
<evidence type="ECO:0000313" key="3">
    <source>
        <dbReference type="EMBL" id="UXX80132.1"/>
    </source>
</evidence>
<dbReference type="InterPro" id="IPR010559">
    <property type="entry name" value="Sig_transdc_His_kin_internal"/>
</dbReference>
<dbReference type="EMBL" id="CP106735">
    <property type="protein sequence ID" value="UXX80132.1"/>
    <property type="molecule type" value="Genomic_DNA"/>
</dbReference>
<organism evidence="3 4">
    <name type="scientific">Reichenbachiella carrageenanivorans</name>
    <dbReference type="NCBI Taxonomy" id="2979869"/>
    <lineage>
        <taxon>Bacteria</taxon>
        <taxon>Pseudomonadati</taxon>
        <taxon>Bacteroidota</taxon>
        <taxon>Cytophagia</taxon>
        <taxon>Cytophagales</taxon>
        <taxon>Reichenbachiellaceae</taxon>
        <taxon>Reichenbachiella</taxon>
    </lineage>
</organism>
<keyword evidence="4" id="KW-1185">Reference proteome</keyword>
<dbReference type="InterPro" id="IPR050640">
    <property type="entry name" value="Bact_2-comp_sensor_kinase"/>
</dbReference>
<sequence>MKQLLMTKKLRIPSTYSNTRFNYWRWLSILIMGLGTQFFVDFIYSLFYEEYGLRFQVQEYAIAIVIAFIILEGVRWINRRLERYLPWVENISKRFFAQLSSNSLFVVVAVTGLKFLFDKLLGIPNVRPMFDDVVVITTTFSITVIVVSIEMGVYFLNRWRRSMVELERFKKSSLEFRHEMLKTQVNPHFLFNSLNTLSSLVYSDPESAYHFIRQLASVYRNVLEHRNKGLVTIEEELKATSSYIDLMRLRFGDKLNLQFNISEDKNFHQVPPLMLQLLIENAIKHNVVSEKYPLSLWITLEDDQIVIKNTLRLKTSKGYSSKIGLDNICSHYDIVTDKKVVIEQTEEFFTVKIPLLDPDYEGANY</sequence>
<keyword evidence="1" id="KW-0812">Transmembrane</keyword>
<keyword evidence="1" id="KW-1133">Transmembrane helix</keyword>
<dbReference type="PANTHER" id="PTHR34220">
    <property type="entry name" value="SENSOR HISTIDINE KINASE YPDA"/>
    <property type="match status" value="1"/>
</dbReference>
<dbReference type="PANTHER" id="PTHR34220:SF7">
    <property type="entry name" value="SENSOR HISTIDINE KINASE YPDA"/>
    <property type="match status" value="1"/>
</dbReference>
<feature type="domain" description="Signal transduction histidine kinase internal region" evidence="2">
    <location>
        <begin position="178"/>
        <end position="255"/>
    </location>
</feature>
<keyword evidence="3" id="KW-0418">Kinase</keyword>
<keyword evidence="1" id="KW-0472">Membrane</keyword>
<evidence type="ECO:0000256" key="1">
    <source>
        <dbReference type="SAM" id="Phobius"/>
    </source>
</evidence>